<dbReference type="InterPro" id="IPR000160">
    <property type="entry name" value="GGDEF_dom"/>
</dbReference>
<dbReference type="RefSeq" id="WP_338606718.1">
    <property type="nucleotide sequence ID" value="NZ_CP146275.1"/>
</dbReference>
<dbReference type="CDD" id="cd01949">
    <property type="entry name" value="GGDEF"/>
    <property type="match status" value="1"/>
</dbReference>
<sequence length="354" mass="39358">MTNLDFDRASGFANAALALLKRAQIPPFPVYYELFYTYATGSNTELNTQINAILTRSGTITIDEASNLCEKFLKVSDMDEKLRAMSQVMSRKITDVNQAIDIAMVSANSYSGSLQQASGDLAVGGIDEDALKMLSSRLLKETRRMQDMNRRLEAELENSKDDISVLQRDLDEVRKESMLDPLTKIPNRKCFDEQFSAELERTHAQNATLSLLLFDIDSFKAFNDTYGHLTGDQVLRLVAQVLKANLKGRDMPARFGGEEFAAILPETELDGALTVAENIRRSVQAKELLKRSTNEKLGRITLSVGVAQWRPGDTAAAFIERADKCLYAAKNAGRNRVMSEKDLPDRPISSTDVA</sequence>
<comment type="catalytic activity">
    <reaction evidence="2">
        <text>2 GTP = 3',3'-c-di-GMP + 2 diphosphate</text>
        <dbReference type="Rhea" id="RHEA:24898"/>
        <dbReference type="ChEBI" id="CHEBI:33019"/>
        <dbReference type="ChEBI" id="CHEBI:37565"/>
        <dbReference type="ChEBI" id="CHEBI:58805"/>
        <dbReference type="EC" id="2.7.7.65"/>
    </reaction>
</comment>
<name>A0ABZ2HVU5_9HYPH</name>
<feature type="domain" description="GGDEF" evidence="4">
    <location>
        <begin position="207"/>
        <end position="342"/>
    </location>
</feature>
<gene>
    <name evidence="5" type="ORF">V6617_09325</name>
</gene>
<evidence type="ECO:0000256" key="1">
    <source>
        <dbReference type="ARBA" id="ARBA00012528"/>
    </source>
</evidence>
<dbReference type="SMART" id="SM00267">
    <property type="entry name" value="GGDEF"/>
    <property type="match status" value="1"/>
</dbReference>
<dbReference type="NCBIfam" id="TIGR00254">
    <property type="entry name" value="GGDEF"/>
    <property type="match status" value="1"/>
</dbReference>
<keyword evidence="5" id="KW-0548">Nucleotidyltransferase</keyword>
<evidence type="ECO:0000313" key="5">
    <source>
        <dbReference type="EMBL" id="WWT31244.1"/>
    </source>
</evidence>
<dbReference type="GO" id="GO:0052621">
    <property type="term" value="F:diguanylate cyclase activity"/>
    <property type="evidence" value="ECO:0007669"/>
    <property type="project" value="UniProtKB-EC"/>
</dbReference>
<dbReference type="PROSITE" id="PS50887">
    <property type="entry name" value="GGDEF"/>
    <property type="match status" value="1"/>
</dbReference>
<dbReference type="EMBL" id="CP146275">
    <property type="protein sequence ID" value="WWT31244.1"/>
    <property type="molecule type" value="Genomic_DNA"/>
</dbReference>
<keyword evidence="3" id="KW-0175">Coiled coil</keyword>
<dbReference type="SUPFAM" id="SSF55073">
    <property type="entry name" value="Nucleotide cyclase"/>
    <property type="match status" value="1"/>
</dbReference>
<evidence type="ECO:0000256" key="3">
    <source>
        <dbReference type="SAM" id="Coils"/>
    </source>
</evidence>
<keyword evidence="5" id="KW-0808">Transferase</keyword>
<evidence type="ECO:0000259" key="4">
    <source>
        <dbReference type="PROSITE" id="PS50887"/>
    </source>
</evidence>
<reference evidence="5 6" key="1">
    <citation type="submission" date="2024-02" db="EMBL/GenBank/DDBJ databases">
        <title>Complete genome sequence of Pelagibacterium nitratireducens ZH15.</title>
        <authorList>
            <person name="Zhao L.H."/>
        </authorList>
    </citation>
    <scope>NUCLEOTIDE SEQUENCE [LARGE SCALE GENOMIC DNA]</scope>
    <source>
        <strain evidence="5 6">ZH15</strain>
    </source>
</reference>
<proteinExistence type="predicted"/>
<protein>
    <recommendedName>
        <fullName evidence="1">diguanylate cyclase</fullName>
        <ecNumber evidence="1">2.7.7.65</ecNumber>
    </recommendedName>
</protein>
<evidence type="ECO:0000256" key="2">
    <source>
        <dbReference type="ARBA" id="ARBA00034247"/>
    </source>
</evidence>
<accession>A0ABZ2HVU5</accession>
<dbReference type="PANTHER" id="PTHR45138">
    <property type="entry name" value="REGULATORY COMPONENTS OF SENSORY TRANSDUCTION SYSTEM"/>
    <property type="match status" value="1"/>
</dbReference>
<dbReference type="PANTHER" id="PTHR45138:SF9">
    <property type="entry name" value="DIGUANYLATE CYCLASE DGCM-RELATED"/>
    <property type="match status" value="1"/>
</dbReference>
<feature type="coiled-coil region" evidence="3">
    <location>
        <begin position="131"/>
        <end position="176"/>
    </location>
</feature>
<dbReference type="Proteomes" id="UP001369958">
    <property type="component" value="Chromosome"/>
</dbReference>
<dbReference type="InterPro" id="IPR050469">
    <property type="entry name" value="Diguanylate_Cyclase"/>
</dbReference>
<organism evidence="5 6">
    <name type="scientific">Pelagibacterium nitratireducens</name>
    <dbReference type="NCBI Taxonomy" id="1046114"/>
    <lineage>
        <taxon>Bacteria</taxon>
        <taxon>Pseudomonadati</taxon>
        <taxon>Pseudomonadota</taxon>
        <taxon>Alphaproteobacteria</taxon>
        <taxon>Hyphomicrobiales</taxon>
        <taxon>Devosiaceae</taxon>
        <taxon>Pelagibacterium</taxon>
    </lineage>
</organism>
<dbReference type="EC" id="2.7.7.65" evidence="1"/>
<evidence type="ECO:0000313" key="6">
    <source>
        <dbReference type="Proteomes" id="UP001369958"/>
    </source>
</evidence>
<keyword evidence="6" id="KW-1185">Reference proteome</keyword>
<dbReference type="Pfam" id="PF00990">
    <property type="entry name" value="GGDEF"/>
    <property type="match status" value="1"/>
</dbReference>
<dbReference type="Gene3D" id="3.30.70.270">
    <property type="match status" value="1"/>
</dbReference>
<dbReference type="InterPro" id="IPR029787">
    <property type="entry name" value="Nucleotide_cyclase"/>
</dbReference>
<dbReference type="InterPro" id="IPR043128">
    <property type="entry name" value="Rev_trsase/Diguanyl_cyclase"/>
</dbReference>